<evidence type="ECO:0000256" key="10">
    <source>
        <dbReference type="ARBA" id="ARBA00023136"/>
    </source>
</evidence>
<dbReference type="PRINTS" id="PR00420">
    <property type="entry name" value="RNGMNOXGNASE"/>
</dbReference>
<dbReference type="GO" id="GO:0071949">
    <property type="term" value="F:FAD binding"/>
    <property type="evidence" value="ECO:0007669"/>
    <property type="project" value="InterPro"/>
</dbReference>
<feature type="domain" description="FAD-binding" evidence="11">
    <location>
        <begin position="8"/>
        <end position="345"/>
    </location>
</feature>
<dbReference type="PANTHER" id="PTHR47356">
    <property type="entry name" value="FAD-DEPENDENT MONOOXYGENASE ASQG-RELATED"/>
    <property type="match status" value="1"/>
</dbReference>
<keyword evidence="5" id="KW-0812">Transmembrane</keyword>
<reference evidence="12" key="1">
    <citation type="journal article" date="2020" name="BMC Genomics">
        <title>Correction to: Identification and distribution of gene clusters required for synthesis of sphingolipid metabolism inhibitors in diverse species of the filamentous fungus Fusarium.</title>
        <authorList>
            <person name="Kim H.S."/>
            <person name="Lohmar J.M."/>
            <person name="Busman M."/>
            <person name="Brown D.W."/>
            <person name="Naumann T.A."/>
            <person name="Divon H.H."/>
            <person name="Lysoe E."/>
            <person name="Uhlig S."/>
            <person name="Proctor R.H."/>
        </authorList>
    </citation>
    <scope>NUCLEOTIDE SEQUENCE</scope>
    <source>
        <strain evidence="12">NRRL 20472</strain>
    </source>
</reference>
<dbReference type="AlphaFoldDB" id="A0A8H4U001"/>
<dbReference type="PANTHER" id="PTHR47356:SF2">
    <property type="entry name" value="FAD-BINDING DOMAIN-CONTAINING PROTEIN-RELATED"/>
    <property type="match status" value="1"/>
</dbReference>
<dbReference type="OrthoDB" id="2431938at2759"/>
<evidence type="ECO:0000256" key="2">
    <source>
        <dbReference type="ARBA" id="ARBA00004370"/>
    </source>
</evidence>
<accession>A0A8H4U001</accession>
<proteinExistence type="inferred from homology"/>
<organism evidence="12 13">
    <name type="scientific">Fusarium sarcochroum</name>
    <dbReference type="NCBI Taxonomy" id="1208366"/>
    <lineage>
        <taxon>Eukaryota</taxon>
        <taxon>Fungi</taxon>
        <taxon>Dikarya</taxon>
        <taxon>Ascomycota</taxon>
        <taxon>Pezizomycotina</taxon>
        <taxon>Sordariomycetes</taxon>
        <taxon>Hypocreomycetidae</taxon>
        <taxon>Hypocreales</taxon>
        <taxon>Nectriaceae</taxon>
        <taxon>Fusarium</taxon>
        <taxon>Fusarium lateritium species complex</taxon>
    </lineage>
</organism>
<dbReference type="InterPro" id="IPR002938">
    <property type="entry name" value="FAD-bd"/>
</dbReference>
<evidence type="ECO:0000256" key="7">
    <source>
        <dbReference type="ARBA" id="ARBA00022989"/>
    </source>
</evidence>
<sequence>MPTPGFKAIVVGGGPVGLTAAHALSRANIDFVLLERRSSPVIDAGSNLVLNPMGIRALDQLGLRSSLEEVSSPLGLINRQDHQGHNLGDAHWFILFKKLLGAAPCVVSRHDLTKVLFDSLTPTQKSKIHTNKKVSDITPHEGGVQVSCVDGTTYEGSIVIGTDGAHSLVREKIRALALNDKSDEVNDEKPFLTTFRALWLRMPTKFAGIEPGTTCETHGPGAATQLFAGEDSSVMGLYEKLDTPTRDRVRYTEEDQVALVERWGHIPLAPGGKLTLKEAFNARTQSGLVSLEEGVVNHWSYGGRIVLAGDSAHKFTPSTGAGCNNGLIDVVALVNQLYGLRQNTSSPTRTELTAALKAYQASRMAPVVDACRSSGQATTSATWQNGVFKFIDKYVIGYMAVQNTLFGLGAPKMARAPKLTCIESAERLIGEVPWAGSTDTKVY</sequence>
<comment type="caution">
    <text evidence="12">The sequence shown here is derived from an EMBL/GenBank/DDBJ whole genome shotgun (WGS) entry which is preliminary data.</text>
</comment>
<dbReference type="Proteomes" id="UP000622797">
    <property type="component" value="Unassembled WGS sequence"/>
</dbReference>
<evidence type="ECO:0000256" key="8">
    <source>
        <dbReference type="ARBA" id="ARBA00023002"/>
    </source>
</evidence>
<evidence type="ECO:0000256" key="6">
    <source>
        <dbReference type="ARBA" id="ARBA00022827"/>
    </source>
</evidence>
<keyword evidence="4" id="KW-0285">Flavoprotein</keyword>
<protein>
    <recommendedName>
        <fullName evidence="11">FAD-binding domain-containing protein</fullName>
    </recommendedName>
</protein>
<dbReference type="SUPFAM" id="SSF51905">
    <property type="entry name" value="FAD/NAD(P)-binding domain"/>
    <property type="match status" value="1"/>
</dbReference>
<reference evidence="12" key="2">
    <citation type="submission" date="2020-05" db="EMBL/GenBank/DDBJ databases">
        <authorList>
            <person name="Kim H.-S."/>
            <person name="Proctor R.H."/>
            <person name="Brown D.W."/>
        </authorList>
    </citation>
    <scope>NUCLEOTIDE SEQUENCE</scope>
    <source>
        <strain evidence="12">NRRL 20472</strain>
    </source>
</reference>
<evidence type="ECO:0000256" key="9">
    <source>
        <dbReference type="ARBA" id="ARBA00023033"/>
    </source>
</evidence>
<evidence type="ECO:0000313" key="13">
    <source>
        <dbReference type="Proteomes" id="UP000622797"/>
    </source>
</evidence>
<gene>
    <name evidence="12" type="ORF">FSARC_5409</name>
</gene>
<keyword evidence="10" id="KW-0472">Membrane</keyword>
<evidence type="ECO:0000256" key="5">
    <source>
        <dbReference type="ARBA" id="ARBA00022692"/>
    </source>
</evidence>
<evidence type="ECO:0000259" key="11">
    <source>
        <dbReference type="Pfam" id="PF01494"/>
    </source>
</evidence>
<keyword evidence="7" id="KW-1133">Transmembrane helix</keyword>
<keyword evidence="6" id="KW-0274">FAD</keyword>
<evidence type="ECO:0000256" key="1">
    <source>
        <dbReference type="ARBA" id="ARBA00001974"/>
    </source>
</evidence>
<dbReference type="InterPro" id="IPR036188">
    <property type="entry name" value="FAD/NAD-bd_sf"/>
</dbReference>
<evidence type="ECO:0000256" key="4">
    <source>
        <dbReference type="ARBA" id="ARBA00022630"/>
    </source>
</evidence>
<evidence type="ECO:0000256" key="3">
    <source>
        <dbReference type="ARBA" id="ARBA00007992"/>
    </source>
</evidence>
<dbReference type="GO" id="GO:0004497">
    <property type="term" value="F:monooxygenase activity"/>
    <property type="evidence" value="ECO:0007669"/>
    <property type="project" value="UniProtKB-KW"/>
</dbReference>
<comment type="cofactor">
    <cofactor evidence="1">
        <name>FAD</name>
        <dbReference type="ChEBI" id="CHEBI:57692"/>
    </cofactor>
</comment>
<keyword evidence="9" id="KW-0503">Monooxygenase</keyword>
<dbReference type="InterPro" id="IPR050562">
    <property type="entry name" value="FAD_mOase_fung"/>
</dbReference>
<comment type="subcellular location">
    <subcellularLocation>
        <location evidence="2">Membrane</location>
    </subcellularLocation>
</comment>
<evidence type="ECO:0000313" key="12">
    <source>
        <dbReference type="EMBL" id="KAF4966970.1"/>
    </source>
</evidence>
<comment type="similarity">
    <text evidence="3">Belongs to the paxM FAD-dependent monooxygenase family.</text>
</comment>
<dbReference type="GO" id="GO:0016020">
    <property type="term" value="C:membrane"/>
    <property type="evidence" value="ECO:0007669"/>
    <property type="project" value="UniProtKB-SubCell"/>
</dbReference>
<name>A0A8H4U001_9HYPO</name>
<keyword evidence="13" id="KW-1185">Reference proteome</keyword>
<keyword evidence="8" id="KW-0560">Oxidoreductase</keyword>
<dbReference type="EMBL" id="JABEXW010000260">
    <property type="protein sequence ID" value="KAF4966970.1"/>
    <property type="molecule type" value="Genomic_DNA"/>
</dbReference>
<dbReference type="Pfam" id="PF01494">
    <property type="entry name" value="FAD_binding_3"/>
    <property type="match status" value="1"/>
</dbReference>
<dbReference type="Gene3D" id="3.50.50.60">
    <property type="entry name" value="FAD/NAD(P)-binding domain"/>
    <property type="match status" value="1"/>
</dbReference>